<dbReference type="Pfam" id="PF13559">
    <property type="entry name" value="DUF4129"/>
    <property type="match status" value="1"/>
</dbReference>
<evidence type="ECO:0000259" key="2">
    <source>
        <dbReference type="Pfam" id="PF13559"/>
    </source>
</evidence>
<keyword evidence="1" id="KW-0812">Transmembrane</keyword>
<keyword evidence="1" id="KW-1133">Transmembrane helix</keyword>
<dbReference type="InterPro" id="IPR025403">
    <property type="entry name" value="TgpA-like_C"/>
</dbReference>
<evidence type="ECO:0000313" key="4">
    <source>
        <dbReference type="Proteomes" id="UP000234789"/>
    </source>
</evidence>
<organism evidence="3 4">
    <name type="scientific">Paenibacillus pasadenensis</name>
    <dbReference type="NCBI Taxonomy" id="217090"/>
    <lineage>
        <taxon>Bacteria</taxon>
        <taxon>Bacillati</taxon>
        <taxon>Bacillota</taxon>
        <taxon>Bacilli</taxon>
        <taxon>Bacillales</taxon>
        <taxon>Paenibacillaceae</taxon>
        <taxon>Paenibacillus</taxon>
    </lineage>
</organism>
<evidence type="ECO:0000256" key="1">
    <source>
        <dbReference type="SAM" id="Phobius"/>
    </source>
</evidence>
<reference evidence="3 4" key="1">
    <citation type="submission" date="2017-05" db="EMBL/GenBank/DDBJ databases">
        <title>Functional genome analysis of Paenibacillus pasadenensis strain R16: insights on endophytic life style and antifungal activity.</title>
        <authorList>
            <person name="Passera A."/>
            <person name="Marcolungo L."/>
            <person name="Casati P."/>
            <person name="Brasca M."/>
            <person name="Quaglino F."/>
            <person name="Delledonne M."/>
        </authorList>
    </citation>
    <scope>NUCLEOTIDE SEQUENCE [LARGE SCALE GENOMIC DNA]</scope>
    <source>
        <strain evidence="3 4">R16</strain>
    </source>
</reference>
<dbReference type="AlphaFoldDB" id="A0A2N5N315"/>
<name>A0A2N5N315_9BACL</name>
<sequence length="202" mass="22956">MTERGQLEEILSREEYTAYRKEPGFSLWDWIVEQLGRLLAAIFPDLKPGPGTISLLSILIVVALAAFLGWMGWLLLRRFGPAGRLRSGVWMEAGDDSRSWRHYARLGEGFAERGQWRDGVRAVFLAFLFRLEERGELRVEAWKTNREYLEELAAAGSAHAPALRGAMGLFERVWYGRLEASQAQYDELKALLAEAEGKEVPQ</sequence>
<feature type="transmembrane region" description="Helical" evidence="1">
    <location>
        <begin position="53"/>
        <end position="76"/>
    </location>
</feature>
<keyword evidence="1" id="KW-0472">Membrane</keyword>
<accession>A0A2N5N315</accession>
<gene>
    <name evidence="3" type="ORF">B8V81_3150</name>
</gene>
<dbReference type="RefSeq" id="WP_101808680.1">
    <property type="nucleotide sequence ID" value="NZ_NFEZ01000004.1"/>
</dbReference>
<protein>
    <recommendedName>
        <fullName evidence="2">Protein-glutamine gamma-glutamyltransferase-like C-terminal domain-containing protein</fullName>
    </recommendedName>
</protein>
<evidence type="ECO:0000313" key="3">
    <source>
        <dbReference type="EMBL" id="PLT44719.1"/>
    </source>
</evidence>
<proteinExistence type="predicted"/>
<dbReference type="Proteomes" id="UP000234789">
    <property type="component" value="Unassembled WGS sequence"/>
</dbReference>
<dbReference type="EMBL" id="NFEZ01000004">
    <property type="protein sequence ID" value="PLT44719.1"/>
    <property type="molecule type" value="Genomic_DNA"/>
</dbReference>
<feature type="domain" description="Protein-glutamine gamma-glutamyltransferase-like C-terminal" evidence="2">
    <location>
        <begin position="124"/>
        <end position="192"/>
    </location>
</feature>
<comment type="caution">
    <text evidence="3">The sequence shown here is derived from an EMBL/GenBank/DDBJ whole genome shotgun (WGS) entry which is preliminary data.</text>
</comment>
<keyword evidence="4" id="KW-1185">Reference proteome</keyword>